<accession>A0A8S5MK96</accession>
<protein>
    <submittedName>
        <fullName evidence="1">Excisionase</fullName>
    </submittedName>
</protein>
<evidence type="ECO:0000313" key="1">
    <source>
        <dbReference type="EMBL" id="DAD82339.1"/>
    </source>
</evidence>
<sequence length="110" mass="12762">MDLKEQFLCSALDRFKEMITNGDCSKADIAYFSNLSKYELDRRGATVDKKGWLTKIEASQELGVSTSTFDRMILKGVLPRGKKIVHQKNLVWKYEDIEQLKRMMLLNVKN</sequence>
<organism evidence="1">
    <name type="scientific">CrAss-like virus sp. ctcfK29</name>
    <dbReference type="NCBI Taxonomy" id="2826827"/>
    <lineage>
        <taxon>Viruses</taxon>
        <taxon>Duplodnaviria</taxon>
        <taxon>Heunggongvirae</taxon>
        <taxon>Uroviricota</taxon>
        <taxon>Caudoviricetes</taxon>
        <taxon>Crassvirales</taxon>
    </lineage>
</organism>
<name>A0A8S5MK96_9CAUD</name>
<reference evidence="1" key="1">
    <citation type="journal article" date="2021" name="Proc. Natl. Acad. Sci. U.S.A.">
        <title>A Catalog of Tens of Thousands of Viruses from Human Metagenomes Reveals Hidden Associations with Chronic Diseases.</title>
        <authorList>
            <person name="Tisza M.J."/>
            <person name="Buck C.B."/>
        </authorList>
    </citation>
    <scope>NUCLEOTIDE SEQUENCE</scope>
    <source>
        <strain evidence="1">CtcfK29</strain>
    </source>
</reference>
<dbReference type="EMBL" id="BK014916">
    <property type="protein sequence ID" value="DAD82339.1"/>
    <property type="molecule type" value="Genomic_DNA"/>
</dbReference>
<proteinExistence type="predicted"/>